<dbReference type="Pfam" id="PF17820">
    <property type="entry name" value="PDZ_6"/>
    <property type="match status" value="1"/>
</dbReference>
<evidence type="ECO:0000256" key="5">
    <source>
        <dbReference type="RuleBase" id="RU004404"/>
    </source>
</evidence>
<dbReference type="PANTHER" id="PTHR32060:SF30">
    <property type="entry name" value="CARBOXY-TERMINAL PROCESSING PROTEASE CTPA"/>
    <property type="match status" value="1"/>
</dbReference>
<dbReference type="Pfam" id="PF03572">
    <property type="entry name" value="Peptidase_S41"/>
    <property type="match status" value="1"/>
</dbReference>
<sequence>MPFGKEAVQDHNEKEDNNTPNKLDTQEAEAAETPAQKGSLVGFLIQFSLVALVFLAIGFVLGQKKIELDKRGQIPIINVSNQNPAEIQNVDFSLFWEVFEELPKKYLDKEAINAQEMVYGAISGMVRSLGDPYTAFINPEQNELIKSDLAGSYEGVGIQIGFNEDKRLAVIAPLSGTPAERAGIFAKDVIAKIDDKDTFDITLPEAVELIRGPAGTKVTLTLIRKGETEPIEKEVERANIDIRSVEVEYREVGSRNIAIVKVSRFGEKTPIEWDNAIDNIAARNTDGVIVDMRNNPGGLLTGAIYLAGEFVTGTVVEQKDASGEVRPSSAQGKGRLLKGPVVVLINGGSASAAEIFAGALQDKGRAKIIGEQTFGKGTVQDVVDLPGGSALHVTIAQWLTPEGKSIQDEGITPDIEVGLSAEDREQNRDPQLDRALKEI</sequence>
<dbReference type="InterPro" id="IPR029045">
    <property type="entry name" value="ClpP/crotonase-like_dom_sf"/>
</dbReference>
<keyword evidence="2 5" id="KW-0645">Protease</keyword>
<proteinExistence type="inferred from homology"/>
<feature type="transmembrane region" description="Helical" evidence="7">
    <location>
        <begin position="40"/>
        <end position="61"/>
    </location>
</feature>
<dbReference type="InterPro" id="IPR055210">
    <property type="entry name" value="CtpA/B_N"/>
</dbReference>
<dbReference type="SUPFAM" id="SSF52096">
    <property type="entry name" value="ClpP/crotonase"/>
    <property type="match status" value="1"/>
</dbReference>
<comment type="similarity">
    <text evidence="1 5">Belongs to the peptidase S41A family.</text>
</comment>
<feature type="compositionally biased region" description="Basic and acidic residues" evidence="6">
    <location>
        <begin position="421"/>
        <end position="439"/>
    </location>
</feature>
<dbReference type="EMBL" id="MFBD01000021">
    <property type="protein sequence ID" value="OGD88651.1"/>
    <property type="molecule type" value="Genomic_DNA"/>
</dbReference>
<dbReference type="GO" id="GO:0030288">
    <property type="term" value="C:outer membrane-bounded periplasmic space"/>
    <property type="evidence" value="ECO:0007669"/>
    <property type="project" value="TreeGrafter"/>
</dbReference>
<evidence type="ECO:0000313" key="10">
    <source>
        <dbReference type="Proteomes" id="UP000177369"/>
    </source>
</evidence>
<protein>
    <recommendedName>
        <fullName evidence="8">PDZ domain-containing protein</fullName>
    </recommendedName>
</protein>
<keyword evidence="7" id="KW-0472">Membrane</keyword>
<comment type="caution">
    <text evidence="9">The sequence shown here is derived from an EMBL/GenBank/DDBJ whole genome shotgun (WGS) entry which is preliminary data.</text>
</comment>
<keyword evidence="3 5" id="KW-0378">Hydrolase</keyword>
<dbReference type="CDD" id="cd06782">
    <property type="entry name" value="cpPDZ_CPP-like"/>
    <property type="match status" value="1"/>
</dbReference>
<evidence type="ECO:0000256" key="3">
    <source>
        <dbReference type="ARBA" id="ARBA00022801"/>
    </source>
</evidence>
<reference evidence="9 10" key="1">
    <citation type="journal article" date="2016" name="Nat. Commun.">
        <title>Thousands of microbial genomes shed light on interconnected biogeochemical processes in an aquifer system.</title>
        <authorList>
            <person name="Anantharaman K."/>
            <person name="Brown C.T."/>
            <person name="Hug L.A."/>
            <person name="Sharon I."/>
            <person name="Castelle C.J."/>
            <person name="Probst A.J."/>
            <person name="Thomas B.C."/>
            <person name="Singh A."/>
            <person name="Wilkins M.J."/>
            <person name="Karaoz U."/>
            <person name="Brodie E.L."/>
            <person name="Williams K.H."/>
            <person name="Hubbard S.S."/>
            <person name="Banfield J.F."/>
        </authorList>
    </citation>
    <scope>NUCLEOTIDE SEQUENCE [LARGE SCALE GENOMIC DNA]</scope>
</reference>
<gene>
    <name evidence="9" type="ORF">A3D04_00270</name>
</gene>
<dbReference type="SMART" id="SM00228">
    <property type="entry name" value="PDZ"/>
    <property type="match status" value="1"/>
</dbReference>
<feature type="region of interest" description="Disordered" evidence="6">
    <location>
        <begin position="406"/>
        <end position="439"/>
    </location>
</feature>
<dbReference type="FunFam" id="2.30.42.10:FF:000063">
    <property type="entry name" value="Peptidase, S41 family"/>
    <property type="match status" value="1"/>
</dbReference>
<evidence type="ECO:0000313" key="9">
    <source>
        <dbReference type="EMBL" id="OGD88651.1"/>
    </source>
</evidence>
<evidence type="ECO:0000256" key="2">
    <source>
        <dbReference type="ARBA" id="ARBA00022670"/>
    </source>
</evidence>
<dbReference type="InterPro" id="IPR005151">
    <property type="entry name" value="Tail-specific_protease"/>
</dbReference>
<feature type="compositionally biased region" description="Basic and acidic residues" evidence="6">
    <location>
        <begin position="7"/>
        <end position="17"/>
    </location>
</feature>
<keyword evidence="4 5" id="KW-0720">Serine protease</keyword>
<dbReference type="CDD" id="cd07560">
    <property type="entry name" value="Peptidase_S41_CPP"/>
    <property type="match status" value="1"/>
</dbReference>
<feature type="region of interest" description="Disordered" evidence="6">
    <location>
        <begin position="1"/>
        <end position="31"/>
    </location>
</feature>
<dbReference type="SMART" id="SM00245">
    <property type="entry name" value="TSPc"/>
    <property type="match status" value="1"/>
</dbReference>
<dbReference type="STRING" id="1797714.A3D04_00270"/>
<dbReference type="PROSITE" id="PS50106">
    <property type="entry name" value="PDZ"/>
    <property type="match status" value="1"/>
</dbReference>
<evidence type="ECO:0000256" key="6">
    <source>
        <dbReference type="SAM" id="MobiDB-lite"/>
    </source>
</evidence>
<dbReference type="GO" id="GO:0004175">
    <property type="term" value="F:endopeptidase activity"/>
    <property type="evidence" value="ECO:0007669"/>
    <property type="project" value="TreeGrafter"/>
</dbReference>
<organism evidence="9 10">
    <name type="scientific">Candidatus Curtissbacteria bacterium RIFCSPHIGHO2_02_FULL_40_16b</name>
    <dbReference type="NCBI Taxonomy" id="1797714"/>
    <lineage>
        <taxon>Bacteria</taxon>
        <taxon>Candidatus Curtissiibacteriota</taxon>
    </lineage>
</organism>
<accession>A0A1F5G9V3</accession>
<dbReference type="PANTHER" id="PTHR32060">
    <property type="entry name" value="TAIL-SPECIFIC PROTEASE"/>
    <property type="match status" value="1"/>
</dbReference>
<evidence type="ECO:0000256" key="1">
    <source>
        <dbReference type="ARBA" id="ARBA00009179"/>
    </source>
</evidence>
<dbReference type="Proteomes" id="UP000177369">
    <property type="component" value="Unassembled WGS sequence"/>
</dbReference>
<dbReference type="Pfam" id="PF22694">
    <property type="entry name" value="CtpB_N-like"/>
    <property type="match status" value="1"/>
</dbReference>
<dbReference type="InterPro" id="IPR041489">
    <property type="entry name" value="PDZ_6"/>
</dbReference>
<dbReference type="SUPFAM" id="SSF50156">
    <property type="entry name" value="PDZ domain-like"/>
    <property type="match status" value="1"/>
</dbReference>
<evidence type="ECO:0000259" key="8">
    <source>
        <dbReference type="PROSITE" id="PS50106"/>
    </source>
</evidence>
<dbReference type="GO" id="GO:0008236">
    <property type="term" value="F:serine-type peptidase activity"/>
    <property type="evidence" value="ECO:0007669"/>
    <property type="project" value="UniProtKB-KW"/>
</dbReference>
<feature type="domain" description="PDZ" evidence="8">
    <location>
        <begin position="141"/>
        <end position="211"/>
    </location>
</feature>
<dbReference type="InterPro" id="IPR001478">
    <property type="entry name" value="PDZ"/>
</dbReference>
<dbReference type="AlphaFoldDB" id="A0A1F5G9V3"/>
<name>A0A1F5G9V3_9BACT</name>
<dbReference type="Gene3D" id="2.30.42.10">
    <property type="match status" value="1"/>
</dbReference>
<dbReference type="Gene3D" id="3.90.226.10">
    <property type="entry name" value="2-enoyl-CoA Hydratase, Chain A, domain 1"/>
    <property type="match status" value="1"/>
</dbReference>
<dbReference type="InterPro" id="IPR036034">
    <property type="entry name" value="PDZ_sf"/>
</dbReference>
<dbReference type="GO" id="GO:0006508">
    <property type="term" value="P:proteolysis"/>
    <property type="evidence" value="ECO:0007669"/>
    <property type="project" value="UniProtKB-KW"/>
</dbReference>
<dbReference type="NCBIfam" id="TIGR00225">
    <property type="entry name" value="prc"/>
    <property type="match status" value="1"/>
</dbReference>
<evidence type="ECO:0000256" key="4">
    <source>
        <dbReference type="ARBA" id="ARBA00022825"/>
    </source>
</evidence>
<keyword evidence="7" id="KW-0812">Transmembrane</keyword>
<keyword evidence="7" id="KW-1133">Transmembrane helix</keyword>
<dbReference type="InterPro" id="IPR004447">
    <property type="entry name" value="Peptidase_S41A"/>
</dbReference>
<dbReference type="GO" id="GO:0007165">
    <property type="term" value="P:signal transduction"/>
    <property type="evidence" value="ECO:0007669"/>
    <property type="project" value="TreeGrafter"/>
</dbReference>
<dbReference type="Gene3D" id="3.30.750.44">
    <property type="match status" value="1"/>
</dbReference>
<evidence type="ECO:0000256" key="7">
    <source>
        <dbReference type="SAM" id="Phobius"/>
    </source>
</evidence>